<comment type="caution">
    <text evidence="10">The sequence shown here is derived from an EMBL/GenBank/DDBJ whole genome shotgun (WGS) entry which is preliminary data.</text>
</comment>
<evidence type="ECO:0000256" key="5">
    <source>
        <dbReference type="ARBA" id="ARBA00022692"/>
    </source>
</evidence>
<dbReference type="Proteomes" id="UP000838672">
    <property type="component" value="Unassembled WGS sequence"/>
</dbReference>
<keyword evidence="11" id="KW-1185">Reference proteome</keyword>
<keyword evidence="5 8" id="KW-0812">Transmembrane</keyword>
<feature type="transmembrane region" description="Helical" evidence="9">
    <location>
        <begin position="329"/>
        <end position="348"/>
    </location>
</feature>
<feature type="transmembrane region" description="Helical" evidence="9">
    <location>
        <begin position="387"/>
        <end position="413"/>
    </location>
</feature>
<organism evidence="10 11">
    <name type="scientific">Vibrio stylophorae</name>
    <dbReference type="NCBI Taxonomy" id="659351"/>
    <lineage>
        <taxon>Bacteria</taxon>
        <taxon>Pseudomonadati</taxon>
        <taxon>Pseudomonadota</taxon>
        <taxon>Gammaproteobacteria</taxon>
        <taxon>Vibrionales</taxon>
        <taxon>Vibrionaceae</taxon>
        <taxon>Vibrio</taxon>
    </lineage>
</organism>
<evidence type="ECO:0000256" key="7">
    <source>
        <dbReference type="ARBA" id="ARBA00023136"/>
    </source>
</evidence>
<protein>
    <submittedName>
        <fullName evidence="10">Adenine permease AdeQ</fullName>
    </submittedName>
</protein>
<feature type="transmembrane region" description="Helical" evidence="9">
    <location>
        <begin position="167"/>
        <end position="185"/>
    </location>
</feature>
<feature type="transmembrane region" description="Helical" evidence="9">
    <location>
        <begin position="425"/>
        <end position="443"/>
    </location>
</feature>
<feature type="transmembrane region" description="Helical" evidence="9">
    <location>
        <begin position="51"/>
        <end position="74"/>
    </location>
</feature>
<evidence type="ECO:0000256" key="9">
    <source>
        <dbReference type="SAM" id="Phobius"/>
    </source>
</evidence>
<dbReference type="PANTHER" id="PTHR43337">
    <property type="entry name" value="XANTHINE/URACIL PERMEASE C887.17-RELATED"/>
    <property type="match status" value="1"/>
</dbReference>
<name>A0ABN8DT91_9VIBR</name>
<evidence type="ECO:0000256" key="1">
    <source>
        <dbReference type="ARBA" id="ARBA00004651"/>
    </source>
</evidence>
<feature type="transmembrane region" description="Helical" evidence="9">
    <location>
        <begin position="20"/>
        <end position="39"/>
    </location>
</feature>
<comment type="subcellular location">
    <subcellularLocation>
        <location evidence="1 8">Cell membrane</location>
        <topology evidence="1 8">Multi-pass membrane protein</topology>
    </subcellularLocation>
</comment>
<feature type="transmembrane region" description="Helical" evidence="9">
    <location>
        <begin position="131"/>
        <end position="155"/>
    </location>
</feature>
<evidence type="ECO:0000256" key="4">
    <source>
        <dbReference type="ARBA" id="ARBA00022475"/>
    </source>
</evidence>
<evidence type="ECO:0000256" key="3">
    <source>
        <dbReference type="ARBA" id="ARBA00022448"/>
    </source>
</evidence>
<dbReference type="PIRSF" id="PIRSF005353">
    <property type="entry name" value="PbuG"/>
    <property type="match status" value="1"/>
</dbReference>
<feature type="transmembrane region" description="Helical" evidence="9">
    <location>
        <begin position="94"/>
        <end position="119"/>
    </location>
</feature>
<evidence type="ECO:0000313" key="10">
    <source>
        <dbReference type="EMBL" id="CAH0534050.1"/>
    </source>
</evidence>
<evidence type="ECO:0000256" key="6">
    <source>
        <dbReference type="ARBA" id="ARBA00022989"/>
    </source>
</evidence>
<evidence type="ECO:0000313" key="11">
    <source>
        <dbReference type="Proteomes" id="UP000838672"/>
    </source>
</evidence>
<accession>A0ABN8DT91</accession>
<dbReference type="InterPro" id="IPR006043">
    <property type="entry name" value="NCS2"/>
</dbReference>
<sequence length="479" mass="50274">MLERLFKLSESGTTVRTEITAGITTFLAMAYILAVNPNLLSMTGMDKDAVFVATALAAAIGCFVMGFLANYPVAQAPGMGLNAFFTFSVCFGMGYSWQAALAAVFCSGVLFILLSLFGIRELIINSIPKSLRLGISAGIGLFLAFIAAQGTGLVVDAQGILVSMGNLAQFPVVMAGLAFFLTVALSVRGVRGATLLVILLITTIGLIFTDHEFTGIIGMPPSLAPTFAQLDFSAMYTVTEKNPTTMAAVISFATVVFAFLFVDLFDTAGTLVGVAQKADMIKEDGRIPRLGRALIADSTATTVGAVLGTSNTTSYVESVAGVAAGGRTGLTAVVVGCLFLVSLFFAPLAGMIPSYATAGALFYVAILMMAGLVSVDWRDLTEAAPVVIVALMIPLTYSIAHGIVLGFISYTAIKVFSGRAREISVGTWIISTVFVLMYLVPYLQKTFFADETVKEAAEAVSMLLPQMGDASQMIFAAVA</sequence>
<dbReference type="Pfam" id="PF00860">
    <property type="entry name" value="Xan_ur_permease"/>
    <property type="match status" value="1"/>
</dbReference>
<feature type="transmembrane region" description="Helical" evidence="9">
    <location>
        <begin position="245"/>
        <end position="269"/>
    </location>
</feature>
<keyword evidence="7 8" id="KW-0472">Membrane</keyword>
<keyword evidence="6 8" id="KW-1133">Transmembrane helix</keyword>
<dbReference type="PANTHER" id="PTHR43337:SF1">
    <property type="entry name" value="XANTHINE_URACIL PERMEASE C887.17-RELATED"/>
    <property type="match status" value="1"/>
</dbReference>
<comment type="similarity">
    <text evidence="2 8">Belongs to the nucleobase:cation symporter-2 (NCS2) (TC 2.A.40) family. Azg-like subfamily.</text>
</comment>
<proteinExistence type="inferred from homology"/>
<keyword evidence="3 8" id="KW-0813">Transport</keyword>
<feature type="transmembrane region" description="Helical" evidence="9">
    <location>
        <begin position="355"/>
        <end position="375"/>
    </location>
</feature>
<reference evidence="10" key="1">
    <citation type="submission" date="2021-11" db="EMBL/GenBank/DDBJ databases">
        <authorList>
            <person name="Rodrigo-Torres L."/>
            <person name="Arahal R. D."/>
            <person name="Lucena T."/>
        </authorList>
    </citation>
    <scope>NUCLEOTIDE SEQUENCE</scope>
    <source>
        <strain evidence="10">CECT 7929</strain>
    </source>
</reference>
<evidence type="ECO:0000256" key="8">
    <source>
        <dbReference type="PIRNR" id="PIRNR005353"/>
    </source>
</evidence>
<feature type="transmembrane region" description="Helical" evidence="9">
    <location>
        <begin position="192"/>
        <end position="209"/>
    </location>
</feature>
<dbReference type="InterPro" id="IPR026033">
    <property type="entry name" value="Azg-like_bact_archaea"/>
</dbReference>
<evidence type="ECO:0000256" key="2">
    <source>
        <dbReference type="ARBA" id="ARBA00005697"/>
    </source>
</evidence>
<dbReference type="InterPro" id="IPR045018">
    <property type="entry name" value="Azg-like"/>
</dbReference>
<keyword evidence="4 8" id="KW-1003">Cell membrane</keyword>
<gene>
    <name evidence="10" type="primary">adeQ</name>
    <name evidence="10" type="ORF">VST7929_01951</name>
</gene>
<dbReference type="EMBL" id="CAKLDI010000001">
    <property type="protein sequence ID" value="CAH0534050.1"/>
    <property type="molecule type" value="Genomic_DNA"/>
</dbReference>